<name>A0A5J6V1C1_9MICO</name>
<dbReference type="InterPro" id="IPR013762">
    <property type="entry name" value="Integrase-like_cat_sf"/>
</dbReference>
<keyword evidence="1" id="KW-0229">DNA integration</keyword>
<dbReference type="CDD" id="cd01189">
    <property type="entry name" value="INT_ICEBs1_C_like"/>
    <property type="match status" value="1"/>
</dbReference>
<dbReference type="Pfam" id="PF14659">
    <property type="entry name" value="Phage_int_SAM_3"/>
    <property type="match status" value="1"/>
</dbReference>
<organism evidence="7 8">
    <name type="scientific">Ornithinimicrobium pratense</name>
    <dbReference type="NCBI Taxonomy" id="2593973"/>
    <lineage>
        <taxon>Bacteria</taxon>
        <taxon>Bacillati</taxon>
        <taxon>Actinomycetota</taxon>
        <taxon>Actinomycetes</taxon>
        <taxon>Micrococcales</taxon>
        <taxon>Ornithinimicrobiaceae</taxon>
        <taxon>Ornithinimicrobium</taxon>
    </lineage>
</organism>
<sequence length="409" mass="46350">MSRRANGEGSIYPYRNGFAAHVWITTPAGRRQRKSVYGKTRPEVHEKWLRLHERARRGPIVPVSPKLRDFLEQWLTETVRPGLSPATASNYEMFSRLYIVPDLGDRRLEKLAVRDVQTWVNELRVRCQCCFQGKDAARPEPQCCARRQCCHEVASEWTVHQAWRVLRGALTQAMREELVFRNVAALVRVPVPRAKRSAVWSVDDARQFLESARDAADALYAAYVLLLVLGLRRGEVLGLAWEDVDLEQGEAYIAWQVQRVDGQLLRRRTKTPSSDAPLPLPDIAVGALRRHRAEENRRRLAAGDMWGDCGLVFTTRLGDPVDPRNFHTAFKTRARKASVPIIPVHATRRTCASLLVSLDVHPRVAMAVLRHSRISMTMEVYSQVSSQATREALRQLGGRLGDDTALQDG</sequence>
<dbReference type="AlphaFoldDB" id="A0A5J6V1C1"/>
<dbReference type="EMBL" id="CP044427">
    <property type="protein sequence ID" value="QFG67337.1"/>
    <property type="molecule type" value="Genomic_DNA"/>
</dbReference>
<evidence type="ECO:0000259" key="5">
    <source>
        <dbReference type="PROSITE" id="PS51898"/>
    </source>
</evidence>
<dbReference type="Pfam" id="PF00589">
    <property type="entry name" value="Phage_integrase"/>
    <property type="match status" value="1"/>
</dbReference>
<evidence type="ECO:0000313" key="7">
    <source>
        <dbReference type="EMBL" id="QFG67337.1"/>
    </source>
</evidence>
<dbReference type="GO" id="GO:0003677">
    <property type="term" value="F:DNA binding"/>
    <property type="evidence" value="ECO:0007669"/>
    <property type="project" value="UniProtKB-UniRule"/>
</dbReference>
<dbReference type="RefSeq" id="WP_158059735.1">
    <property type="nucleotide sequence ID" value="NZ_CP044427.1"/>
</dbReference>
<dbReference type="InterPro" id="IPR010998">
    <property type="entry name" value="Integrase_recombinase_N"/>
</dbReference>
<protein>
    <submittedName>
        <fullName evidence="7">Site-specific integrase</fullName>
    </submittedName>
</protein>
<evidence type="ECO:0000256" key="2">
    <source>
        <dbReference type="ARBA" id="ARBA00023125"/>
    </source>
</evidence>
<dbReference type="InterPro" id="IPR002104">
    <property type="entry name" value="Integrase_catalytic"/>
</dbReference>
<dbReference type="InterPro" id="IPR050090">
    <property type="entry name" value="Tyrosine_recombinase_XerCD"/>
</dbReference>
<evidence type="ECO:0000256" key="4">
    <source>
        <dbReference type="PROSITE-ProRule" id="PRU01248"/>
    </source>
</evidence>
<evidence type="ECO:0000256" key="3">
    <source>
        <dbReference type="ARBA" id="ARBA00023172"/>
    </source>
</evidence>
<keyword evidence="3" id="KW-0233">DNA recombination</keyword>
<evidence type="ECO:0000259" key="6">
    <source>
        <dbReference type="PROSITE" id="PS51900"/>
    </source>
</evidence>
<feature type="domain" description="Core-binding (CB)" evidence="6">
    <location>
        <begin position="65"/>
        <end position="174"/>
    </location>
</feature>
<dbReference type="OrthoDB" id="1822491at2"/>
<dbReference type="GO" id="GO:0015074">
    <property type="term" value="P:DNA integration"/>
    <property type="evidence" value="ECO:0007669"/>
    <property type="project" value="UniProtKB-KW"/>
</dbReference>
<keyword evidence="2 4" id="KW-0238">DNA-binding</keyword>
<dbReference type="InterPro" id="IPR044068">
    <property type="entry name" value="CB"/>
</dbReference>
<accession>A0A5J6V1C1</accession>
<dbReference type="Gene3D" id="1.10.443.10">
    <property type="entry name" value="Intergrase catalytic core"/>
    <property type="match status" value="1"/>
</dbReference>
<dbReference type="PROSITE" id="PS51898">
    <property type="entry name" value="TYR_RECOMBINASE"/>
    <property type="match status" value="1"/>
</dbReference>
<dbReference type="SUPFAM" id="SSF56349">
    <property type="entry name" value="DNA breaking-rejoining enzymes"/>
    <property type="match status" value="1"/>
</dbReference>
<dbReference type="Gene3D" id="1.10.150.130">
    <property type="match status" value="1"/>
</dbReference>
<dbReference type="PROSITE" id="PS51900">
    <property type="entry name" value="CB"/>
    <property type="match status" value="1"/>
</dbReference>
<dbReference type="GO" id="GO:0006310">
    <property type="term" value="P:DNA recombination"/>
    <property type="evidence" value="ECO:0007669"/>
    <property type="project" value="UniProtKB-KW"/>
</dbReference>
<dbReference type="InterPro" id="IPR004107">
    <property type="entry name" value="Integrase_SAM-like_N"/>
</dbReference>
<gene>
    <name evidence="7" type="ORF">FY030_00100</name>
</gene>
<evidence type="ECO:0000256" key="1">
    <source>
        <dbReference type="ARBA" id="ARBA00022908"/>
    </source>
</evidence>
<feature type="domain" description="Tyr recombinase" evidence="5">
    <location>
        <begin position="195"/>
        <end position="394"/>
    </location>
</feature>
<reference evidence="7 8" key="1">
    <citation type="submission" date="2019-09" db="EMBL/GenBank/DDBJ databases">
        <title>Serinicoccus pratensis sp. nov., isolated from meadow soil.</title>
        <authorList>
            <person name="Zhang W."/>
        </authorList>
    </citation>
    <scope>NUCLEOTIDE SEQUENCE [LARGE SCALE GENOMIC DNA]</scope>
    <source>
        <strain evidence="7 8">W204</strain>
    </source>
</reference>
<dbReference type="PANTHER" id="PTHR30349">
    <property type="entry name" value="PHAGE INTEGRASE-RELATED"/>
    <property type="match status" value="1"/>
</dbReference>
<keyword evidence="8" id="KW-1185">Reference proteome</keyword>
<dbReference type="KEGG" id="serw:FY030_00100"/>
<dbReference type="Proteomes" id="UP000326546">
    <property type="component" value="Chromosome"/>
</dbReference>
<evidence type="ECO:0000313" key="8">
    <source>
        <dbReference type="Proteomes" id="UP000326546"/>
    </source>
</evidence>
<dbReference type="PANTHER" id="PTHR30349:SF91">
    <property type="entry name" value="INTA PROTEIN"/>
    <property type="match status" value="1"/>
</dbReference>
<dbReference type="InterPro" id="IPR011010">
    <property type="entry name" value="DNA_brk_join_enz"/>
</dbReference>
<proteinExistence type="predicted"/>